<feature type="transmembrane region" description="Helical" evidence="2">
    <location>
        <begin position="48"/>
        <end position="67"/>
    </location>
</feature>
<keyword evidence="2" id="KW-0472">Membrane</keyword>
<keyword evidence="2" id="KW-0812">Transmembrane</keyword>
<feature type="transmembrane region" description="Helical" evidence="2">
    <location>
        <begin position="79"/>
        <end position="98"/>
    </location>
</feature>
<dbReference type="EMBL" id="JAPCHZ010000006">
    <property type="protein sequence ID" value="MCW4452948.1"/>
    <property type="molecule type" value="Genomic_DNA"/>
</dbReference>
<comment type="caution">
    <text evidence="3">The sequence shown here is derived from an EMBL/GenBank/DDBJ whole genome shotgun (WGS) entry which is preliminary data.</text>
</comment>
<name>A0ABT3JQ95_9FLAO</name>
<protein>
    <recommendedName>
        <fullName evidence="5">DUF4293 family protein</fullName>
    </recommendedName>
</protein>
<keyword evidence="2" id="KW-1133">Transmembrane helix</keyword>
<gene>
    <name evidence="3" type="ORF">OK344_12115</name>
</gene>
<organism evidence="3 4">
    <name type="scientific">Kaistella yananensis</name>
    <dbReference type="NCBI Taxonomy" id="2989820"/>
    <lineage>
        <taxon>Bacteria</taxon>
        <taxon>Pseudomonadati</taxon>
        <taxon>Bacteroidota</taxon>
        <taxon>Flavobacteriia</taxon>
        <taxon>Flavobacteriales</taxon>
        <taxon>Weeksellaceae</taxon>
        <taxon>Chryseobacterium group</taxon>
        <taxon>Kaistella</taxon>
    </lineage>
</organism>
<evidence type="ECO:0008006" key="5">
    <source>
        <dbReference type="Google" id="ProtNLM"/>
    </source>
</evidence>
<evidence type="ECO:0000256" key="2">
    <source>
        <dbReference type="SAM" id="Phobius"/>
    </source>
</evidence>
<feature type="region of interest" description="Disordered" evidence="1">
    <location>
        <begin position="131"/>
        <end position="150"/>
    </location>
</feature>
<reference evidence="3 4" key="1">
    <citation type="submission" date="2022-10" db="EMBL/GenBank/DDBJ databases">
        <title>Kaistella sp. BT-6-1-3.</title>
        <authorList>
            <person name="Ai J."/>
            <person name="Deng Z."/>
        </authorList>
    </citation>
    <scope>NUCLEOTIDE SEQUENCE [LARGE SCALE GENOMIC DNA]</scope>
    <source>
        <strain evidence="3 4">BT6-1-3</strain>
    </source>
</reference>
<dbReference type="RefSeq" id="WP_265145022.1">
    <property type="nucleotide sequence ID" value="NZ_JAPCHZ010000006.1"/>
</dbReference>
<feature type="transmembrane region" description="Helical" evidence="2">
    <location>
        <begin position="104"/>
        <end position="121"/>
    </location>
</feature>
<accession>A0ABT3JQ95</accession>
<proteinExistence type="predicted"/>
<evidence type="ECO:0000313" key="4">
    <source>
        <dbReference type="Proteomes" id="UP001209107"/>
    </source>
</evidence>
<dbReference type="Proteomes" id="UP001209107">
    <property type="component" value="Unassembled WGS sequence"/>
</dbReference>
<sequence>MMNTQKIIIRILTGMLALVIAFHFLIFFKIIPFNIVWGGRLQSEQEMYIFEGVSIILNLLLIWILSLKAKNVNRKYVDIILWIFFIIFSLNTIGNLFAQTNFEKYFSILTLIFALLLWKILREKNEEQLTTKRNQRLSEPKTDSELHGTK</sequence>
<keyword evidence="4" id="KW-1185">Reference proteome</keyword>
<feature type="transmembrane region" description="Helical" evidence="2">
    <location>
        <begin position="7"/>
        <end position="28"/>
    </location>
</feature>
<evidence type="ECO:0000256" key="1">
    <source>
        <dbReference type="SAM" id="MobiDB-lite"/>
    </source>
</evidence>
<evidence type="ECO:0000313" key="3">
    <source>
        <dbReference type="EMBL" id="MCW4452948.1"/>
    </source>
</evidence>